<protein>
    <recommendedName>
        <fullName evidence="5">Secreted protein</fullName>
    </recommendedName>
</protein>
<organism evidence="3 4">
    <name type="scientific">Paractinoplanes ovalisporus</name>
    <dbReference type="NCBI Taxonomy" id="2810368"/>
    <lineage>
        <taxon>Bacteria</taxon>
        <taxon>Bacillati</taxon>
        <taxon>Actinomycetota</taxon>
        <taxon>Actinomycetes</taxon>
        <taxon>Micromonosporales</taxon>
        <taxon>Micromonosporaceae</taxon>
        <taxon>Paractinoplanes</taxon>
    </lineage>
</organism>
<feature type="signal peptide" evidence="2">
    <location>
        <begin position="1"/>
        <end position="28"/>
    </location>
</feature>
<evidence type="ECO:0000256" key="1">
    <source>
        <dbReference type="SAM" id="MobiDB-lite"/>
    </source>
</evidence>
<proteinExistence type="predicted"/>
<dbReference type="RefSeq" id="WP_203379339.1">
    <property type="nucleotide sequence ID" value="NZ_JAENHP010000010.1"/>
</dbReference>
<sequence length="129" mass="13916">MSAERMSRWRRWARLPVVALLFAASVVAATPQAAQAGRPVPVPSVLQAVIVPASHTSGLRPDLQVVDRGGHDRVAPHPAGPAWLSEWAGFSGVTWWQLRRDGDGYRSRAGRAAWPIRGPPGRRAPDASS</sequence>
<keyword evidence="4" id="KW-1185">Reference proteome</keyword>
<feature type="region of interest" description="Disordered" evidence="1">
    <location>
        <begin position="110"/>
        <end position="129"/>
    </location>
</feature>
<evidence type="ECO:0000256" key="2">
    <source>
        <dbReference type="SAM" id="SignalP"/>
    </source>
</evidence>
<reference evidence="3 4" key="1">
    <citation type="submission" date="2021-01" db="EMBL/GenBank/DDBJ databases">
        <title>Actinoplanes sp. nov. LDG1-06 isolated from lichen.</title>
        <authorList>
            <person name="Saeng-In P."/>
            <person name="Phongsopitanun W."/>
            <person name="Kanchanasin P."/>
            <person name="Yuki M."/>
            <person name="Kudo T."/>
            <person name="Ohkuma M."/>
            <person name="Tanasupawat S."/>
        </authorList>
    </citation>
    <scope>NUCLEOTIDE SEQUENCE [LARGE SCALE GENOMIC DNA]</scope>
    <source>
        <strain evidence="3 4">LDG1-06</strain>
    </source>
</reference>
<dbReference type="EMBL" id="JAENHP010000010">
    <property type="protein sequence ID" value="MBM2619344.1"/>
    <property type="molecule type" value="Genomic_DNA"/>
</dbReference>
<evidence type="ECO:0000313" key="3">
    <source>
        <dbReference type="EMBL" id="MBM2619344.1"/>
    </source>
</evidence>
<dbReference type="Proteomes" id="UP000632138">
    <property type="component" value="Unassembled WGS sequence"/>
</dbReference>
<comment type="caution">
    <text evidence="3">The sequence shown here is derived from an EMBL/GenBank/DDBJ whole genome shotgun (WGS) entry which is preliminary data.</text>
</comment>
<keyword evidence="2" id="KW-0732">Signal</keyword>
<gene>
    <name evidence="3" type="ORF">JIG36_27710</name>
</gene>
<evidence type="ECO:0008006" key="5">
    <source>
        <dbReference type="Google" id="ProtNLM"/>
    </source>
</evidence>
<name>A0ABS2AHN9_9ACTN</name>
<accession>A0ABS2AHN9</accession>
<evidence type="ECO:0000313" key="4">
    <source>
        <dbReference type="Proteomes" id="UP000632138"/>
    </source>
</evidence>
<feature type="chain" id="PRO_5045716592" description="Secreted protein" evidence="2">
    <location>
        <begin position="29"/>
        <end position="129"/>
    </location>
</feature>